<dbReference type="InterPro" id="IPR020846">
    <property type="entry name" value="MFS_dom"/>
</dbReference>
<keyword evidence="6 7" id="KW-0472">Membrane</keyword>
<evidence type="ECO:0000256" key="2">
    <source>
        <dbReference type="ARBA" id="ARBA00008335"/>
    </source>
</evidence>
<dbReference type="RefSeq" id="WP_075103795.1">
    <property type="nucleotide sequence ID" value="NZ_MSJM01000001.1"/>
</dbReference>
<comment type="caution">
    <text evidence="10">The sequence shown here is derived from an EMBL/GenBank/DDBJ whole genome shotgun (WGS) entry which is preliminary data.</text>
</comment>
<dbReference type="PROSITE" id="PS50850">
    <property type="entry name" value="MFS"/>
    <property type="match status" value="1"/>
</dbReference>
<feature type="transmembrane region" description="Helical" evidence="7">
    <location>
        <begin position="401"/>
        <end position="420"/>
    </location>
</feature>
<evidence type="ECO:0000313" key="10">
    <source>
        <dbReference type="EMBL" id="OLF48745.1"/>
    </source>
</evidence>
<comment type="similarity">
    <text evidence="2">Belongs to the major facilitator superfamily.</text>
</comment>
<feature type="transmembrane region" description="Helical" evidence="7">
    <location>
        <begin position="89"/>
        <end position="108"/>
    </location>
</feature>
<evidence type="ECO:0000256" key="3">
    <source>
        <dbReference type="ARBA" id="ARBA00022448"/>
    </source>
</evidence>
<dbReference type="InterPro" id="IPR005829">
    <property type="entry name" value="Sugar_transporter_CS"/>
</dbReference>
<dbReference type="OrthoDB" id="7066727at2"/>
<dbReference type="InterPro" id="IPR011701">
    <property type="entry name" value="MFS"/>
</dbReference>
<evidence type="ECO:0000256" key="1">
    <source>
        <dbReference type="ARBA" id="ARBA00004651"/>
    </source>
</evidence>
<feature type="transmembrane region" description="Helical" evidence="7">
    <location>
        <begin position="55"/>
        <end position="77"/>
    </location>
</feature>
<evidence type="ECO:0000256" key="7">
    <source>
        <dbReference type="SAM" id="Phobius"/>
    </source>
</evidence>
<dbReference type="Gene3D" id="1.20.1250.20">
    <property type="entry name" value="MFS general substrate transporter like domains"/>
    <property type="match status" value="2"/>
</dbReference>
<evidence type="ECO:0000256" key="4">
    <source>
        <dbReference type="ARBA" id="ARBA00022692"/>
    </source>
</evidence>
<evidence type="ECO:0000259" key="9">
    <source>
        <dbReference type="PROSITE" id="PS50850"/>
    </source>
</evidence>
<dbReference type="Pfam" id="PF07690">
    <property type="entry name" value="MFS_1"/>
    <property type="match status" value="1"/>
</dbReference>
<sequence>MFKNNKYNFSAMLLWMAYFCHGIQALTISQNAKFFAVKWNLISAVDLSDPDKMKIATAAVLGAIAWTGIGKISFLVFSGPLSDRIGRKPLIVAGLLGYVLMFGAFLFATDIFVAKILGFVGGAMTSLFDGAINPALFEMYPENKATASVLSKALISISSILYPLFVAFLVTNNLNPQIGIILPFVLSLLVLVGVIFAHFPDADLQKAEKLSPSEAIRQLEARQSAAGGGATTGLVKKNEGKFAIDGVILPLFALTIYSNFYLFQQASKIYAQNVLNMSETAAASVTSLYQLGGLVATIVFSLMMARGIRDIAILVVSPIFAGLAGLVVFLAPSPTTLTIAGIVVGFCSAGGLLQMGNAVLNQFFDTNKGRNTSIYYFVMALGSYIVPQLAASLIASGKAEIIMVIVAVTGIASAALMLFAGTRYRHIFGVSIFSNSKK</sequence>
<name>A0A1Q8EAC4_9STRE</name>
<dbReference type="PANTHER" id="PTHR23514">
    <property type="entry name" value="BYPASS OF STOP CODON PROTEIN 6"/>
    <property type="match status" value="1"/>
</dbReference>
<dbReference type="SUPFAM" id="SSF103473">
    <property type="entry name" value="MFS general substrate transporter"/>
    <property type="match status" value="1"/>
</dbReference>
<feature type="chain" id="PRO_5038829280" evidence="8">
    <location>
        <begin position="23"/>
        <end position="438"/>
    </location>
</feature>
<feature type="transmembrane region" description="Helical" evidence="7">
    <location>
        <begin position="149"/>
        <end position="171"/>
    </location>
</feature>
<keyword evidence="3" id="KW-0813">Transport</keyword>
<protein>
    <submittedName>
        <fullName evidence="10">MFS transporter</fullName>
    </submittedName>
</protein>
<dbReference type="GO" id="GO:0005886">
    <property type="term" value="C:plasma membrane"/>
    <property type="evidence" value="ECO:0007669"/>
    <property type="project" value="UniProtKB-SubCell"/>
</dbReference>
<feature type="transmembrane region" description="Helical" evidence="7">
    <location>
        <begin position="337"/>
        <end position="353"/>
    </location>
</feature>
<evidence type="ECO:0000256" key="6">
    <source>
        <dbReference type="ARBA" id="ARBA00023136"/>
    </source>
</evidence>
<dbReference type="EMBL" id="MSJM01000001">
    <property type="protein sequence ID" value="OLF48745.1"/>
    <property type="molecule type" value="Genomic_DNA"/>
</dbReference>
<feature type="domain" description="Major facilitator superfamily (MFS) profile" evidence="9">
    <location>
        <begin position="10"/>
        <end position="425"/>
    </location>
</feature>
<keyword evidence="5 7" id="KW-1133">Transmembrane helix</keyword>
<dbReference type="InterPro" id="IPR036259">
    <property type="entry name" value="MFS_trans_sf"/>
</dbReference>
<accession>A0A1Q8EAC4</accession>
<feature type="transmembrane region" description="Helical" evidence="7">
    <location>
        <begin position="374"/>
        <end position="395"/>
    </location>
</feature>
<comment type="subcellular location">
    <subcellularLocation>
        <location evidence="1">Cell membrane</location>
        <topology evidence="1">Multi-pass membrane protein</topology>
    </subcellularLocation>
</comment>
<dbReference type="AlphaFoldDB" id="A0A1Q8EAC4"/>
<feature type="transmembrane region" description="Helical" evidence="7">
    <location>
        <begin position="282"/>
        <end position="304"/>
    </location>
</feature>
<feature type="transmembrane region" description="Helical" evidence="7">
    <location>
        <begin position="114"/>
        <end position="137"/>
    </location>
</feature>
<gene>
    <name evidence="10" type="ORF">BU202_00180</name>
</gene>
<keyword evidence="8" id="KW-0732">Signal</keyword>
<feature type="transmembrane region" description="Helical" evidence="7">
    <location>
        <begin position="311"/>
        <end position="331"/>
    </location>
</feature>
<evidence type="ECO:0000256" key="5">
    <source>
        <dbReference type="ARBA" id="ARBA00022989"/>
    </source>
</evidence>
<dbReference type="PANTHER" id="PTHR23514:SF3">
    <property type="entry name" value="BYPASS OF STOP CODON PROTEIN 6"/>
    <property type="match status" value="1"/>
</dbReference>
<proteinExistence type="inferred from homology"/>
<keyword evidence="4 7" id="KW-0812">Transmembrane</keyword>
<keyword evidence="11" id="KW-1185">Reference proteome</keyword>
<organism evidence="10 11">
    <name type="scientific">Streptococcus cuniculi</name>
    <dbReference type="NCBI Taxonomy" id="1432788"/>
    <lineage>
        <taxon>Bacteria</taxon>
        <taxon>Bacillati</taxon>
        <taxon>Bacillota</taxon>
        <taxon>Bacilli</taxon>
        <taxon>Lactobacillales</taxon>
        <taxon>Streptococcaceae</taxon>
        <taxon>Streptococcus</taxon>
    </lineage>
</organism>
<dbReference type="GO" id="GO:0022857">
    <property type="term" value="F:transmembrane transporter activity"/>
    <property type="evidence" value="ECO:0007669"/>
    <property type="project" value="InterPro"/>
</dbReference>
<dbReference type="InterPro" id="IPR051788">
    <property type="entry name" value="MFS_Transporter"/>
</dbReference>
<reference evidence="11" key="1">
    <citation type="submission" date="2016-12" db="EMBL/GenBank/DDBJ databases">
        <authorList>
            <person name="Gulvik C.A."/>
        </authorList>
    </citation>
    <scope>NUCLEOTIDE SEQUENCE [LARGE SCALE GENOMIC DNA]</scope>
    <source>
        <strain evidence="11">NED12-00049-6B</strain>
    </source>
</reference>
<dbReference type="Proteomes" id="UP000186890">
    <property type="component" value="Unassembled WGS sequence"/>
</dbReference>
<feature type="signal peptide" evidence="8">
    <location>
        <begin position="1"/>
        <end position="22"/>
    </location>
</feature>
<evidence type="ECO:0000313" key="11">
    <source>
        <dbReference type="Proteomes" id="UP000186890"/>
    </source>
</evidence>
<feature type="transmembrane region" description="Helical" evidence="7">
    <location>
        <begin position="242"/>
        <end position="262"/>
    </location>
</feature>
<dbReference type="PROSITE" id="PS00216">
    <property type="entry name" value="SUGAR_TRANSPORT_1"/>
    <property type="match status" value="1"/>
</dbReference>
<feature type="transmembrane region" description="Helical" evidence="7">
    <location>
        <begin position="177"/>
        <end position="199"/>
    </location>
</feature>
<evidence type="ECO:0000256" key="8">
    <source>
        <dbReference type="SAM" id="SignalP"/>
    </source>
</evidence>